<dbReference type="OrthoDB" id="6354873at2759"/>
<keyword evidence="8" id="KW-1185">Reference proteome</keyword>
<feature type="region of interest" description="Disordered" evidence="5">
    <location>
        <begin position="1"/>
        <end position="20"/>
    </location>
</feature>
<dbReference type="GO" id="GO:0008610">
    <property type="term" value="P:lipid biosynthetic process"/>
    <property type="evidence" value="ECO:0007669"/>
    <property type="project" value="InterPro"/>
</dbReference>
<evidence type="ECO:0000256" key="4">
    <source>
        <dbReference type="ARBA" id="ARBA00023136"/>
    </source>
</evidence>
<comment type="caution">
    <text evidence="7">The sequence shown here is derived from an EMBL/GenBank/DDBJ whole genome shotgun (WGS) entry which is preliminary data.</text>
</comment>
<evidence type="ECO:0000313" key="7">
    <source>
        <dbReference type="EMBL" id="OAQ99828.1"/>
    </source>
</evidence>
<proteinExistence type="predicted"/>
<evidence type="ECO:0000259" key="6">
    <source>
        <dbReference type="Pfam" id="PF04116"/>
    </source>
</evidence>
<dbReference type="PANTHER" id="PTHR11863">
    <property type="entry name" value="STEROL DESATURASE"/>
    <property type="match status" value="1"/>
</dbReference>
<feature type="compositionally biased region" description="Polar residues" evidence="5">
    <location>
        <begin position="10"/>
        <end position="20"/>
    </location>
</feature>
<dbReference type="Pfam" id="PF04116">
    <property type="entry name" value="FA_hydroxylase"/>
    <property type="match status" value="1"/>
</dbReference>
<protein>
    <recommendedName>
        <fullName evidence="6">Fatty acid hydroxylase domain-containing protein</fullName>
    </recommendedName>
</protein>
<keyword evidence="4" id="KW-0472">Membrane</keyword>
<keyword evidence="2" id="KW-0812">Transmembrane</keyword>
<dbReference type="AlphaFoldDB" id="A0A179IDS3"/>
<keyword evidence="3" id="KW-1133">Transmembrane helix</keyword>
<reference evidence="7 8" key="1">
    <citation type="submission" date="2016-03" db="EMBL/GenBank/DDBJ databases">
        <title>Fine-scale spatial genetic structure of a fungal parasite of coffee scale insects.</title>
        <authorList>
            <person name="Jackson D."/>
            <person name="Zemenick K.A."/>
            <person name="Malloure B."/>
            <person name="Quandt C.A."/>
            <person name="James T.Y."/>
        </authorList>
    </citation>
    <scope>NUCLEOTIDE SEQUENCE [LARGE SCALE GENOMIC DNA]</scope>
    <source>
        <strain evidence="7 8">UM487</strain>
    </source>
</reference>
<dbReference type="EMBL" id="LUKN01001994">
    <property type="protein sequence ID" value="OAQ99828.1"/>
    <property type="molecule type" value="Genomic_DNA"/>
</dbReference>
<dbReference type="GO" id="GO:0016020">
    <property type="term" value="C:membrane"/>
    <property type="evidence" value="ECO:0007669"/>
    <property type="project" value="UniProtKB-SubCell"/>
</dbReference>
<dbReference type="GO" id="GO:0005506">
    <property type="term" value="F:iron ion binding"/>
    <property type="evidence" value="ECO:0007669"/>
    <property type="project" value="InterPro"/>
</dbReference>
<evidence type="ECO:0000256" key="3">
    <source>
        <dbReference type="ARBA" id="ARBA00022989"/>
    </source>
</evidence>
<comment type="subcellular location">
    <subcellularLocation>
        <location evidence="1">Membrane</location>
    </subcellularLocation>
</comment>
<accession>A0A179IDS3</accession>
<organism evidence="7 8">
    <name type="scientific">Cordyceps confragosa</name>
    <name type="common">Lecanicillium lecanii</name>
    <dbReference type="NCBI Taxonomy" id="2714763"/>
    <lineage>
        <taxon>Eukaryota</taxon>
        <taxon>Fungi</taxon>
        <taxon>Dikarya</taxon>
        <taxon>Ascomycota</taxon>
        <taxon>Pezizomycotina</taxon>
        <taxon>Sordariomycetes</taxon>
        <taxon>Hypocreomycetidae</taxon>
        <taxon>Hypocreales</taxon>
        <taxon>Cordycipitaceae</taxon>
        <taxon>Akanthomyces</taxon>
    </lineage>
</organism>
<evidence type="ECO:0000256" key="5">
    <source>
        <dbReference type="SAM" id="MobiDB-lite"/>
    </source>
</evidence>
<dbReference type="GO" id="GO:0016491">
    <property type="term" value="F:oxidoreductase activity"/>
    <property type="evidence" value="ECO:0007669"/>
    <property type="project" value="InterPro"/>
</dbReference>
<dbReference type="InterPro" id="IPR006694">
    <property type="entry name" value="Fatty_acid_hydroxylase"/>
</dbReference>
<dbReference type="InterPro" id="IPR050307">
    <property type="entry name" value="Sterol_Desaturase_Related"/>
</dbReference>
<evidence type="ECO:0000313" key="8">
    <source>
        <dbReference type="Proteomes" id="UP000243081"/>
    </source>
</evidence>
<sequence>MGWAQKKNSHSMTSNWTSQDPRTRNLYQRIIDRIQVHPIVPGKPVPIHIKTDKMPYMSPMSQHLFIISYAAVPMALHQAYCTSTGYMAGKWACCLHGNHYSRDPLLRRLIHRHGCLDGDKSDRDGISSAGAGRIVRALPEAAILRYALAICITYDADIAPLEAMRDTAYWPSFFTKLCLYGVILDFWFYGYHRACHEIPFLWKYHRTHHLTKHPTAIMSIWADNEQEIVDMIIIPFLTFATLCSIGLSLDFYEWWMCSAYVTYSEILGHCGLRVHANTPSPIMWLLKFWDADIAVEDHDLHHRMGWKKSFNYGKQTRVWDNLFSSSAPRVEAKESNVDYENVIWMPPF</sequence>
<evidence type="ECO:0000256" key="1">
    <source>
        <dbReference type="ARBA" id="ARBA00004370"/>
    </source>
</evidence>
<gene>
    <name evidence="7" type="ORF">LLEC1_07643</name>
</gene>
<dbReference type="Proteomes" id="UP000243081">
    <property type="component" value="Unassembled WGS sequence"/>
</dbReference>
<name>A0A179IDS3_CORDF</name>
<evidence type="ECO:0000256" key="2">
    <source>
        <dbReference type="ARBA" id="ARBA00022692"/>
    </source>
</evidence>
<feature type="domain" description="Fatty acid hydroxylase" evidence="6">
    <location>
        <begin position="178"/>
        <end position="324"/>
    </location>
</feature>